<sequence length="120" mass="13687">MPTNYRNNVEDKCSNSYCSCFAYLLHNIHWWFLNNRTHPSTNTSSEYFVTPTPKNSPESTPSKQFIIVYDAVPSLPVKIPLSTDPRRLSIPKEELGALTKSKLSCYKIHSNLTLFLSDTS</sequence>
<keyword evidence="2" id="KW-1185">Reference proteome</keyword>
<name>A0A7R8D2P9_LEPSM</name>
<evidence type="ECO:0000313" key="1">
    <source>
        <dbReference type="EMBL" id="CAF3007402.1"/>
    </source>
</evidence>
<reference evidence="1" key="1">
    <citation type="submission" date="2021-02" db="EMBL/GenBank/DDBJ databases">
        <authorList>
            <person name="Bekaert M."/>
        </authorList>
    </citation>
    <scope>NUCLEOTIDE SEQUENCE</scope>
    <source>
        <strain evidence="1">IoA-00</strain>
    </source>
</reference>
<dbReference type="Proteomes" id="UP000675881">
    <property type="component" value="Chromosome 7"/>
</dbReference>
<evidence type="ECO:0000313" key="2">
    <source>
        <dbReference type="Proteomes" id="UP000675881"/>
    </source>
</evidence>
<proteinExistence type="predicted"/>
<protein>
    <submittedName>
        <fullName evidence="1">(salmon louse) hypothetical protein</fullName>
    </submittedName>
</protein>
<organism evidence="1 2">
    <name type="scientific">Lepeophtheirus salmonis</name>
    <name type="common">Salmon louse</name>
    <name type="synonym">Caligus salmonis</name>
    <dbReference type="NCBI Taxonomy" id="72036"/>
    <lineage>
        <taxon>Eukaryota</taxon>
        <taxon>Metazoa</taxon>
        <taxon>Ecdysozoa</taxon>
        <taxon>Arthropoda</taxon>
        <taxon>Crustacea</taxon>
        <taxon>Multicrustacea</taxon>
        <taxon>Hexanauplia</taxon>
        <taxon>Copepoda</taxon>
        <taxon>Siphonostomatoida</taxon>
        <taxon>Caligidae</taxon>
        <taxon>Lepeophtheirus</taxon>
    </lineage>
</organism>
<accession>A0A7R8D2P9</accession>
<gene>
    <name evidence="1" type="ORF">LSAA_12926</name>
</gene>
<dbReference type="EMBL" id="HG994586">
    <property type="protein sequence ID" value="CAF3007402.1"/>
    <property type="molecule type" value="Genomic_DNA"/>
</dbReference>
<dbReference type="AlphaFoldDB" id="A0A7R8D2P9"/>